<dbReference type="EMBL" id="DS231620">
    <property type="protein sequence ID" value="EDU49493.1"/>
    <property type="molecule type" value="Genomic_DNA"/>
</dbReference>
<gene>
    <name evidence="2" type="ORF">PTRG_06573</name>
</gene>
<evidence type="ECO:0000256" key="1">
    <source>
        <dbReference type="SAM" id="Phobius"/>
    </source>
</evidence>
<dbReference type="AlphaFoldDB" id="B2W9B5"/>
<feature type="transmembrane region" description="Helical" evidence="1">
    <location>
        <begin position="30"/>
        <end position="50"/>
    </location>
</feature>
<protein>
    <submittedName>
        <fullName evidence="2">Uncharacterized protein</fullName>
    </submittedName>
</protein>
<evidence type="ECO:0000313" key="3">
    <source>
        <dbReference type="Proteomes" id="UP000001471"/>
    </source>
</evidence>
<accession>B2W9B5</accession>
<keyword evidence="1" id="KW-1133">Transmembrane helix</keyword>
<proteinExistence type="predicted"/>
<reference evidence="3" key="1">
    <citation type="journal article" date="2013" name="G3 (Bethesda)">
        <title>Comparative genomics of a plant-pathogenic fungus, Pyrenophora tritici-repentis, reveals transduplication and the impact of repeat elements on pathogenicity and population divergence.</title>
        <authorList>
            <person name="Manning V.A."/>
            <person name="Pandelova I."/>
            <person name="Dhillon B."/>
            <person name="Wilhelm L.J."/>
            <person name="Goodwin S.B."/>
            <person name="Berlin A.M."/>
            <person name="Figueroa M."/>
            <person name="Freitag M."/>
            <person name="Hane J.K."/>
            <person name="Henrissat B."/>
            <person name="Holman W.H."/>
            <person name="Kodira C.D."/>
            <person name="Martin J."/>
            <person name="Oliver R.P."/>
            <person name="Robbertse B."/>
            <person name="Schackwitz W."/>
            <person name="Schwartz D.C."/>
            <person name="Spatafora J.W."/>
            <person name="Turgeon B.G."/>
            <person name="Yandava C."/>
            <person name="Young S."/>
            <person name="Zhou S."/>
            <person name="Zeng Q."/>
            <person name="Grigoriev I.V."/>
            <person name="Ma L.-J."/>
            <person name="Ciuffetti L.M."/>
        </authorList>
    </citation>
    <scope>NUCLEOTIDE SEQUENCE [LARGE SCALE GENOMIC DNA]</scope>
    <source>
        <strain evidence="3">Pt-1C-BFP</strain>
    </source>
</reference>
<dbReference type="InParanoid" id="B2W9B5"/>
<dbReference type="HOGENOM" id="CLU_2050850_0_0_1"/>
<evidence type="ECO:0000313" key="2">
    <source>
        <dbReference type="EMBL" id="EDU49493.1"/>
    </source>
</evidence>
<dbReference type="Proteomes" id="UP000001471">
    <property type="component" value="Unassembled WGS sequence"/>
</dbReference>
<sequence>MGGRSSGGTMVNMVQAEGWMAIDRFSGHSAFATTVYTLLNLVYFPSIVRVRDIRVQHTRKGRCDTKEHDRPITKTNHYRLTSRVLEGVLAAHLTMPYGAMHVVATSHNDQAHIGPYGVED</sequence>
<keyword evidence="1" id="KW-0472">Membrane</keyword>
<name>B2W9B5_PYRTR</name>
<organism evidence="2 3">
    <name type="scientific">Pyrenophora tritici-repentis (strain Pt-1C-BFP)</name>
    <name type="common">Wheat tan spot fungus</name>
    <name type="synonym">Drechslera tritici-repentis</name>
    <dbReference type="NCBI Taxonomy" id="426418"/>
    <lineage>
        <taxon>Eukaryota</taxon>
        <taxon>Fungi</taxon>
        <taxon>Dikarya</taxon>
        <taxon>Ascomycota</taxon>
        <taxon>Pezizomycotina</taxon>
        <taxon>Dothideomycetes</taxon>
        <taxon>Pleosporomycetidae</taxon>
        <taxon>Pleosporales</taxon>
        <taxon>Pleosporineae</taxon>
        <taxon>Pleosporaceae</taxon>
        <taxon>Pyrenophora</taxon>
    </lineage>
</organism>
<keyword evidence="1" id="KW-0812">Transmembrane</keyword>